<dbReference type="GO" id="GO:0005737">
    <property type="term" value="C:cytoplasm"/>
    <property type="evidence" value="ECO:0007669"/>
    <property type="project" value="UniProtKB-SubCell"/>
</dbReference>
<dbReference type="PANTHER" id="PTHR13112">
    <property type="entry name" value="UPF3 REGULATOR OF NONSENSE TRANSCRIPTS-LIKE PROTEIN"/>
    <property type="match status" value="1"/>
</dbReference>
<comment type="similarity">
    <text evidence="3">Belongs to the RENT3 family.</text>
</comment>
<keyword evidence="6" id="KW-0866">Nonsense-mediated mRNA decay</keyword>
<evidence type="ECO:0000256" key="1">
    <source>
        <dbReference type="ARBA" id="ARBA00004123"/>
    </source>
</evidence>
<dbReference type="GO" id="GO:0032991">
    <property type="term" value="C:protein-containing complex"/>
    <property type="evidence" value="ECO:0007669"/>
    <property type="project" value="UniProtKB-ARBA"/>
</dbReference>
<dbReference type="GO" id="GO:0005730">
    <property type="term" value="C:nucleolus"/>
    <property type="evidence" value="ECO:0007669"/>
    <property type="project" value="TreeGrafter"/>
</dbReference>
<dbReference type="GO" id="GO:0045727">
    <property type="term" value="P:positive regulation of translation"/>
    <property type="evidence" value="ECO:0007669"/>
    <property type="project" value="TreeGrafter"/>
</dbReference>
<organism evidence="10 11">
    <name type="scientific">Sander lucioperca</name>
    <name type="common">Pike-perch</name>
    <name type="synonym">Perca lucioperca</name>
    <dbReference type="NCBI Taxonomy" id="283035"/>
    <lineage>
        <taxon>Eukaryota</taxon>
        <taxon>Metazoa</taxon>
        <taxon>Chordata</taxon>
        <taxon>Craniata</taxon>
        <taxon>Vertebrata</taxon>
        <taxon>Euteleostomi</taxon>
        <taxon>Actinopterygii</taxon>
        <taxon>Neopterygii</taxon>
        <taxon>Teleostei</taxon>
        <taxon>Neoteleostei</taxon>
        <taxon>Acanthomorphata</taxon>
        <taxon>Eupercaria</taxon>
        <taxon>Perciformes</taxon>
        <taxon>Percoidei</taxon>
        <taxon>Percidae</taxon>
        <taxon>Luciopercinae</taxon>
        <taxon>Sander</taxon>
    </lineage>
</organism>
<reference evidence="10" key="1">
    <citation type="submission" date="2025-08" db="UniProtKB">
        <authorList>
            <consortium name="Ensembl"/>
        </authorList>
    </citation>
    <scope>IDENTIFICATION</scope>
</reference>
<evidence type="ECO:0000256" key="5">
    <source>
        <dbReference type="ARBA" id="ARBA00022884"/>
    </source>
</evidence>
<accession>A0A8C9X6Z9</accession>
<dbReference type="PANTHER" id="PTHR13112:SF2">
    <property type="entry name" value="REGULATOR OF NONSENSE TRANSCRIPTS 3A"/>
    <property type="match status" value="1"/>
</dbReference>
<feature type="domain" description="UPF3" evidence="9">
    <location>
        <begin position="46"/>
        <end position="201"/>
    </location>
</feature>
<dbReference type="CDD" id="cd12727">
    <property type="entry name" value="RRM_like_Smg4_UPF3A"/>
    <property type="match status" value="1"/>
</dbReference>
<gene>
    <name evidence="10" type="primary">upf3a</name>
</gene>
<evidence type="ECO:0000256" key="2">
    <source>
        <dbReference type="ARBA" id="ARBA00004496"/>
    </source>
</evidence>
<dbReference type="FunFam" id="3.30.70.330:FF:000067">
    <property type="entry name" value="regulator of nonsense transcripts 3A isoform X2"/>
    <property type="match status" value="1"/>
</dbReference>
<feature type="compositionally biased region" description="Basic and acidic residues" evidence="8">
    <location>
        <begin position="357"/>
        <end position="382"/>
    </location>
</feature>
<dbReference type="Gene3D" id="3.30.70.330">
    <property type="match status" value="1"/>
</dbReference>
<dbReference type="InterPro" id="IPR035979">
    <property type="entry name" value="RBD_domain_sf"/>
</dbReference>
<protein>
    <submittedName>
        <fullName evidence="10">UPF3A regulator of nonsense mediated mRNA decay</fullName>
    </submittedName>
</protein>
<dbReference type="SUPFAM" id="SSF54928">
    <property type="entry name" value="RNA-binding domain, RBD"/>
    <property type="match status" value="1"/>
</dbReference>
<evidence type="ECO:0000256" key="7">
    <source>
        <dbReference type="ARBA" id="ARBA00023242"/>
    </source>
</evidence>
<feature type="region of interest" description="Disordered" evidence="8">
    <location>
        <begin position="248"/>
        <end position="323"/>
    </location>
</feature>
<keyword evidence="4" id="KW-0963">Cytoplasm</keyword>
<dbReference type="InterPro" id="IPR039722">
    <property type="entry name" value="Upf3"/>
</dbReference>
<reference evidence="10" key="2">
    <citation type="submission" date="2025-09" db="UniProtKB">
        <authorList>
            <consortium name="Ensembl"/>
        </authorList>
    </citation>
    <scope>IDENTIFICATION</scope>
</reference>
<dbReference type="Ensembl" id="ENSSLUT00000004691.1">
    <property type="protein sequence ID" value="ENSSLUP00000004558.1"/>
    <property type="gene ID" value="ENSSLUG00000002045.1"/>
</dbReference>
<evidence type="ECO:0000256" key="3">
    <source>
        <dbReference type="ARBA" id="ARBA00005991"/>
    </source>
</evidence>
<dbReference type="InterPro" id="IPR005120">
    <property type="entry name" value="UPF3_dom"/>
</dbReference>
<keyword evidence="7" id="KW-0539">Nucleus</keyword>
<evidence type="ECO:0000256" key="8">
    <source>
        <dbReference type="SAM" id="MobiDB-lite"/>
    </source>
</evidence>
<dbReference type="AlphaFoldDB" id="A0A8C9X6Z9"/>
<dbReference type="GO" id="GO:0000184">
    <property type="term" value="P:nuclear-transcribed mRNA catabolic process, nonsense-mediated decay"/>
    <property type="evidence" value="ECO:0007669"/>
    <property type="project" value="UniProtKB-KW"/>
</dbReference>
<proteinExistence type="inferred from homology"/>
<feature type="region of interest" description="Disordered" evidence="8">
    <location>
        <begin position="341"/>
        <end position="406"/>
    </location>
</feature>
<sequence length="438" mass="52300">MRSEKDQMTVGKEKSVVEIQFRDIPREQENIPGNFKPKEEKKEVFTKVVIRRLPPNLSKDQLEEQLSPLPSYDYFEFFPADQSLSPHLFSRAYINFKNNEDILLFRDRFDGYVFIDNKGQEYPAVVEFAPFQKISKKKLKRKMPNLGALKKVLKYRRFLENYSCDEEKSMANPETLLGEIEAKTRELIGARIREEKREERRRRELEKKRQREEEKRKRREEERRKRKEAEKQKKLSDKDIKIKLLKKSDRDDDVDSDRMKDKSDIGETDRGKWEKAGGQTKSKDPKENEKEQREQHGRRQRDKDHRGKDEDRKRQRHHYEFDKFMRRKDETKWGKGYCQDRAKKEGHHHGYSYCPDIGDKLGKEDREDLGNRKERLRNKDRPAMQLYQPGARNRKRMSSAGKGYDCIPSPESGTEHCYEAVTLATGLEKGFEKSKDEQ</sequence>
<evidence type="ECO:0000313" key="10">
    <source>
        <dbReference type="Ensembl" id="ENSSLUP00000004558.1"/>
    </source>
</evidence>
<feature type="region of interest" description="Disordered" evidence="8">
    <location>
        <begin position="198"/>
        <end position="235"/>
    </location>
</feature>
<keyword evidence="5" id="KW-0694">RNA-binding</keyword>
<evidence type="ECO:0000259" key="9">
    <source>
        <dbReference type="Pfam" id="PF03467"/>
    </source>
</evidence>
<evidence type="ECO:0000313" key="11">
    <source>
        <dbReference type="Proteomes" id="UP000694568"/>
    </source>
</evidence>
<name>A0A8C9X6Z9_SANLU</name>
<evidence type="ECO:0000256" key="6">
    <source>
        <dbReference type="ARBA" id="ARBA00023161"/>
    </source>
</evidence>
<dbReference type="GO" id="GO:0003723">
    <property type="term" value="F:RNA binding"/>
    <property type="evidence" value="ECO:0007669"/>
    <property type="project" value="UniProtKB-KW"/>
</dbReference>
<evidence type="ECO:0000256" key="4">
    <source>
        <dbReference type="ARBA" id="ARBA00022490"/>
    </source>
</evidence>
<dbReference type="GO" id="GO:0042162">
    <property type="term" value="F:telomeric DNA binding"/>
    <property type="evidence" value="ECO:0007669"/>
    <property type="project" value="TreeGrafter"/>
</dbReference>
<dbReference type="Pfam" id="PF03467">
    <property type="entry name" value="Smg4_UPF3"/>
    <property type="match status" value="1"/>
</dbReference>
<comment type="subcellular location">
    <subcellularLocation>
        <location evidence="2">Cytoplasm</location>
    </subcellularLocation>
    <subcellularLocation>
        <location evidence="1">Nucleus</location>
    </subcellularLocation>
</comment>
<keyword evidence="11" id="KW-1185">Reference proteome</keyword>
<dbReference type="Proteomes" id="UP000694568">
    <property type="component" value="Unplaced"/>
</dbReference>
<dbReference type="InterPro" id="IPR012677">
    <property type="entry name" value="Nucleotide-bd_a/b_plait_sf"/>
</dbReference>
<dbReference type="GeneTree" id="ENSGT00390000017146"/>